<dbReference type="Pfam" id="PF02992">
    <property type="entry name" value="Transposase_21"/>
    <property type="match status" value="1"/>
</dbReference>
<evidence type="ECO:0000259" key="2">
    <source>
        <dbReference type="Pfam" id="PF13960"/>
    </source>
</evidence>
<sequence>MGHRRFLSHDHKWRNEKKTFDGTKENRLAPKTLSGDEVLQQLNQMKQVIFGKVNKKRKRSQQKICYLNWRKHSIFFNLPYWHTMLIRHNLNVMHVEKNIGDNLIGTLMNIDGKSKDNLNARKDLMAMGLRKELHLIPIQGKEIDIQNSVQTIGNSKPYKMPSAFYTLSKDERQLFCQFLMDLKLPDGFSSNISRCVNKHEGKLQNLKSHDIHCLLHRHLPLGICGLLRKDISNTLIEFSAYFRELCSKSLRMSDLERLENSITLTLCKLERIFPPTFFDIMVHLSIHLATEAKIAGPVQYRWMYPFERYLRTLKSYVRNKAHPEGSIAKGIIAQECVTFCSKYLHDVETRLNRVGRNYEGDLTQKSSSLAIFSQCGLPLGNSKTEQLAISDWNRAAMCVLQNCEEVSPYVREHIKEIESKYDSDVELQHEEQFLGWFQDKIAEIFHTKKHEKYLKTQNSGVFVRGDDDLSNKEYYGLVLDIIELQYQGSKKIALFKSHWWDVYNCGRGYKEDENGFFLVNVDRELATNTTDPYILASQAQRVYYAKDIRDPKWLVVVKTQPRDLYDVPTIERSANDQEESTSTPIQENENIGDFYRIDGDKDHDDLCTVELARANVEEIVFDLSELNINVETNEEDLLNCNDDDNDSFENKT</sequence>
<reference evidence="3" key="1">
    <citation type="journal article" date="2015" name="Nat. Genet.">
        <title>The pineapple genome and the evolution of CAM photosynthesis.</title>
        <authorList>
            <person name="Ming R."/>
            <person name="VanBuren R."/>
            <person name="Wai C.M."/>
            <person name="Tang H."/>
            <person name="Schatz M.C."/>
            <person name="Bowers J.E."/>
            <person name="Lyons E."/>
            <person name="Wang M.L."/>
            <person name="Chen J."/>
            <person name="Biggers E."/>
            <person name="Zhang J."/>
            <person name="Huang L."/>
            <person name="Zhang L."/>
            <person name="Miao W."/>
            <person name="Zhang J."/>
            <person name="Ye Z."/>
            <person name="Miao C."/>
            <person name="Lin Z."/>
            <person name="Wang H."/>
            <person name="Zhou H."/>
            <person name="Yim W.C."/>
            <person name="Priest H.D."/>
            <person name="Zheng C."/>
            <person name="Woodhouse M."/>
            <person name="Edger P.P."/>
            <person name="Guyot R."/>
            <person name="Guo H.B."/>
            <person name="Guo H."/>
            <person name="Zheng G."/>
            <person name="Singh R."/>
            <person name="Sharma A."/>
            <person name="Min X."/>
            <person name="Zheng Y."/>
            <person name="Lee H."/>
            <person name="Gurtowski J."/>
            <person name="Sedlazeck F.J."/>
            <person name="Harkess A."/>
            <person name="McKain M.R."/>
            <person name="Liao Z."/>
            <person name="Fang J."/>
            <person name="Liu J."/>
            <person name="Zhang X."/>
            <person name="Zhang Q."/>
            <person name="Hu W."/>
            <person name="Qin Y."/>
            <person name="Wang K."/>
            <person name="Chen L.Y."/>
            <person name="Shirley N."/>
            <person name="Lin Y.R."/>
            <person name="Liu L.Y."/>
            <person name="Hernandez A.G."/>
            <person name="Wright C.L."/>
            <person name="Bulone V."/>
            <person name="Tuskan G.A."/>
            <person name="Heath K."/>
            <person name="Zee F."/>
            <person name="Moore P.H."/>
            <person name="Sunkar R."/>
            <person name="Leebens-Mack J.H."/>
            <person name="Mockler T."/>
            <person name="Bennetzen J.L."/>
            <person name="Freeling M."/>
            <person name="Sankoff D."/>
            <person name="Paterson A.H."/>
            <person name="Zhu X."/>
            <person name="Yang X."/>
            <person name="Smith J.A."/>
            <person name="Cushman J.C."/>
            <person name="Paull R.E."/>
            <person name="Yu Q."/>
        </authorList>
    </citation>
    <scope>NUCLEOTIDE SEQUENCE [LARGE SCALE GENOMIC DNA]</scope>
    <source>
        <strain evidence="3">cv. F153</strain>
    </source>
</reference>
<feature type="domain" description="DUF4216" evidence="1">
    <location>
        <begin position="482"/>
        <end position="556"/>
    </location>
</feature>
<dbReference type="Proteomes" id="UP000515123">
    <property type="component" value="Linkage group 7"/>
</dbReference>
<dbReference type="PANTHER" id="PTHR48258">
    <property type="entry name" value="DUF4218 DOMAIN-CONTAINING PROTEIN-RELATED"/>
    <property type="match status" value="1"/>
</dbReference>
<gene>
    <name evidence="4" type="primary">LOC109713253</name>
</gene>
<accession>A0A6P5FB65</accession>
<dbReference type="InterPro" id="IPR004242">
    <property type="entry name" value="Transposase_21"/>
</dbReference>
<keyword evidence="3" id="KW-1185">Reference proteome</keyword>
<dbReference type="InterPro" id="IPR025452">
    <property type="entry name" value="DUF4218"/>
</dbReference>
<dbReference type="Pfam" id="PF13952">
    <property type="entry name" value="DUF4216"/>
    <property type="match status" value="1"/>
</dbReference>
<organism evidence="3 4">
    <name type="scientific">Ananas comosus</name>
    <name type="common">Pineapple</name>
    <name type="synonym">Ananas ananas</name>
    <dbReference type="NCBI Taxonomy" id="4615"/>
    <lineage>
        <taxon>Eukaryota</taxon>
        <taxon>Viridiplantae</taxon>
        <taxon>Streptophyta</taxon>
        <taxon>Embryophyta</taxon>
        <taxon>Tracheophyta</taxon>
        <taxon>Spermatophyta</taxon>
        <taxon>Magnoliopsida</taxon>
        <taxon>Liliopsida</taxon>
        <taxon>Poales</taxon>
        <taxon>Bromeliaceae</taxon>
        <taxon>Bromelioideae</taxon>
        <taxon>Ananas</taxon>
    </lineage>
</organism>
<dbReference type="Pfam" id="PF13960">
    <property type="entry name" value="DUF4218"/>
    <property type="match status" value="1"/>
</dbReference>
<proteinExistence type="predicted"/>
<reference evidence="4" key="2">
    <citation type="submission" date="2025-08" db="UniProtKB">
        <authorList>
            <consortium name="RefSeq"/>
        </authorList>
    </citation>
    <scope>IDENTIFICATION</scope>
</reference>
<evidence type="ECO:0000259" key="1">
    <source>
        <dbReference type="Pfam" id="PF13952"/>
    </source>
</evidence>
<dbReference type="OrthoDB" id="1933679at2759"/>
<evidence type="ECO:0000313" key="3">
    <source>
        <dbReference type="Proteomes" id="UP000515123"/>
    </source>
</evidence>
<dbReference type="PANTHER" id="PTHR48258:SF3">
    <property type="entry name" value="FK506-BINDING PROTEIN 4-LIKE ISOFORM X1"/>
    <property type="match status" value="1"/>
</dbReference>
<name>A0A6P5FB65_ANACO</name>
<dbReference type="GeneID" id="109713253"/>
<dbReference type="InterPro" id="IPR025312">
    <property type="entry name" value="DUF4216"/>
</dbReference>
<dbReference type="AlphaFoldDB" id="A0A6P5FB65"/>
<dbReference type="RefSeq" id="XP_020092842.1">
    <property type="nucleotide sequence ID" value="XM_020237253.1"/>
</dbReference>
<feature type="domain" description="DUF4218" evidence="2">
    <location>
        <begin position="245"/>
        <end position="357"/>
    </location>
</feature>
<evidence type="ECO:0000313" key="4">
    <source>
        <dbReference type="RefSeq" id="XP_020092842.1"/>
    </source>
</evidence>
<protein>
    <submittedName>
        <fullName evidence="4">Uncharacterized protein LOC109713253</fullName>
    </submittedName>
</protein>